<dbReference type="InParanoid" id="A0A1Y1WYJ6"/>
<evidence type="ECO:0000313" key="1">
    <source>
        <dbReference type="EMBL" id="ORX78657.1"/>
    </source>
</evidence>
<evidence type="ECO:0000313" key="2">
    <source>
        <dbReference type="Proteomes" id="UP000193498"/>
    </source>
</evidence>
<reference evidence="1 2" key="1">
    <citation type="submission" date="2016-07" db="EMBL/GenBank/DDBJ databases">
        <title>Pervasive Adenine N6-methylation of Active Genes in Fungi.</title>
        <authorList>
            <consortium name="DOE Joint Genome Institute"/>
            <person name="Mondo S.J."/>
            <person name="Dannebaum R.O."/>
            <person name="Kuo R.C."/>
            <person name="Labutti K."/>
            <person name="Haridas S."/>
            <person name="Kuo A."/>
            <person name="Salamov A."/>
            <person name="Ahrendt S.R."/>
            <person name="Lipzen A."/>
            <person name="Sullivan W."/>
            <person name="Andreopoulos W.B."/>
            <person name="Clum A."/>
            <person name="Lindquist E."/>
            <person name="Daum C."/>
            <person name="Ramamoorthy G.K."/>
            <person name="Gryganskyi A."/>
            <person name="Culley D."/>
            <person name="Magnuson J.K."/>
            <person name="James T.Y."/>
            <person name="O'Malley M.A."/>
            <person name="Stajich J.E."/>
            <person name="Spatafora J.W."/>
            <person name="Visel A."/>
            <person name="Grigoriev I.V."/>
        </authorList>
    </citation>
    <scope>NUCLEOTIDE SEQUENCE [LARGE SCALE GENOMIC DNA]</scope>
    <source>
        <strain evidence="1 2">CBS 931.73</strain>
    </source>
</reference>
<proteinExistence type="predicted"/>
<gene>
    <name evidence="1" type="ORF">K493DRAFT_308671</name>
</gene>
<dbReference type="EMBL" id="MCFE01000816">
    <property type="protein sequence ID" value="ORX78657.1"/>
    <property type="molecule type" value="Genomic_DNA"/>
</dbReference>
<name>A0A1Y1WYJ6_9FUNG</name>
<dbReference type="Proteomes" id="UP000193498">
    <property type="component" value="Unassembled WGS sequence"/>
</dbReference>
<comment type="caution">
    <text evidence="1">The sequence shown here is derived from an EMBL/GenBank/DDBJ whole genome shotgun (WGS) entry which is preliminary data.</text>
</comment>
<sequence>MATIRGRFTSKQDQIDIDTTVNLNHPDIEAESQTANGPFLHNNSVSGCGVAQREDTWYPAIRRHDYLDAVTMASNRLPLFGGTNSRLIVVDIDPGMVVLIESIGCWGDD</sequence>
<dbReference type="AlphaFoldDB" id="A0A1Y1WYJ6"/>
<accession>A0A1Y1WYJ6</accession>
<protein>
    <submittedName>
        <fullName evidence="1">Uncharacterized protein</fullName>
    </submittedName>
</protein>
<organism evidence="1 2">
    <name type="scientific">Basidiobolus meristosporus CBS 931.73</name>
    <dbReference type="NCBI Taxonomy" id="1314790"/>
    <lineage>
        <taxon>Eukaryota</taxon>
        <taxon>Fungi</taxon>
        <taxon>Fungi incertae sedis</taxon>
        <taxon>Zoopagomycota</taxon>
        <taxon>Entomophthoromycotina</taxon>
        <taxon>Basidiobolomycetes</taxon>
        <taxon>Basidiobolales</taxon>
        <taxon>Basidiobolaceae</taxon>
        <taxon>Basidiobolus</taxon>
    </lineage>
</organism>
<keyword evidence="2" id="KW-1185">Reference proteome</keyword>